<proteinExistence type="predicted"/>
<sequence length="114" mass="11903">MDLAIRLSETPDGPHHEFALVAVDGTLSDRSTVPDAAAALTAVSEHGQAIFFPEPGPPKRCTQQYGGPQRALITGTFDGRAVHTELSLTDGCEIARWRALAPLLGGTPGSKGAI</sequence>
<reference evidence="1 2" key="1">
    <citation type="submission" date="2018-11" db="EMBL/GenBank/DDBJ databases">
        <authorList>
            <person name="Criscuolo A."/>
        </authorList>
    </citation>
    <scope>NUCLEOTIDE SEQUENCE [LARGE SCALE GENOMIC DNA]</scope>
    <source>
        <strain evidence="1">AT11b</strain>
    </source>
</reference>
<accession>A0A3P5X5G6</accession>
<dbReference type="AlphaFoldDB" id="A0A3P5X5G6"/>
<dbReference type="GO" id="GO:0004867">
    <property type="term" value="F:serine-type endopeptidase inhibitor activity"/>
    <property type="evidence" value="ECO:0007669"/>
    <property type="project" value="InterPro"/>
</dbReference>
<gene>
    <name evidence="1" type="ORF">PSET11_02361</name>
</gene>
<keyword evidence="2" id="KW-1185">Reference proteome</keyword>
<name>A0A3P5X5G6_9MICC</name>
<evidence type="ECO:0000313" key="2">
    <source>
        <dbReference type="Proteomes" id="UP000280861"/>
    </source>
</evidence>
<protein>
    <recommendedName>
        <fullName evidence="3">Serine protease inhibitor</fullName>
    </recommendedName>
</protein>
<organism evidence="1 2">
    <name type="scientific">Arthrobacter ulcerisalmonis</name>
    <dbReference type="NCBI Taxonomy" id="2483813"/>
    <lineage>
        <taxon>Bacteria</taxon>
        <taxon>Bacillati</taxon>
        <taxon>Actinomycetota</taxon>
        <taxon>Actinomycetes</taxon>
        <taxon>Micrococcales</taxon>
        <taxon>Micrococcaceae</taxon>
        <taxon>Arthrobacter</taxon>
    </lineage>
</organism>
<evidence type="ECO:0008006" key="3">
    <source>
        <dbReference type="Google" id="ProtNLM"/>
    </source>
</evidence>
<dbReference type="Gene3D" id="3.30.350.10">
    <property type="entry name" value="Subtilisin inhibitor-like"/>
    <property type="match status" value="1"/>
</dbReference>
<evidence type="ECO:0000313" key="1">
    <source>
        <dbReference type="EMBL" id="VDC30100.1"/>
    </source>
</evidence>
<dbReference type="EMBL" id="UXAU01000034">
    <property type="protein sequence ID" value="VDC30100.1"/>
    <property type="molecule type" value="Genomic_DNA"/>
</dbReference>
<dbReference type="Proteomes" id="UP000280861">
    <property type="component" value="Unassembled WGS sequence"/>
</dbReference>
<dbReference type="SUPFAM" id="SSF55399">
    <property type="entry name" value="Subtilisin inhibitor"/>
    <property type="match status" value="1"/>
</dbReference>
<dbReference type="InterPro" id="IPR036819">
    <property type="entry name" value="Subtilisin_inhibitor-like_sf"/>
</dbReference>